<evidence type="ECO:0000259" key="1">
    <source>
        <dbReference type="Pfam" id="PF14302"/>
    </source>
</evidence>
<comment type="caution">
    <text evidence="2">The sequence shown here is derived from an EMBL/GenBank/DDBJ whole genome shotgun (WGS) entry which is preliminary data.</text>
</comment>
<dbReference type="InterPro" id="IPR025485">
    <property type="entry name" value="DUF4377"/>
</dbReference>
<evidence type="ECO:0000313" key="2">
    <source>
        <dbReference type="EMBL" id="KAA3764559.1"/>
    </source>
</evidence>
<dbReference type="AlphaFoldDB" id="A0A7J4XI37"/>
<reference evidence="2 3" key="1">
    <citation type="journal article" date="2019" name="Nat. Med.">
        <title>A library of human gut bacterial isolates paired with longitudinal multiomics data enables mechanistic microbiome research.</title>
        <authorList>
            <person name="Poyet M."/>
            <person name="Groussin M."/>
            <person name="Gibbons S.M."/>
            <person name="Avila-Pacheco J."/>
            <person name="Jiang X."/>
            <person name="Kearney S.M."/>
            <person name="Perrotta A.R."/>
            <person name="Berdy B."/>
            <person name="Zhao S."/>
            <person name="Lieberman T.D."/>
            <person name="Swanson P.K."/>
            <person name="Smith M."/>
            <person name="Roesemann S."/>
            <person name="Alexander J.E."/>
            <person name="Rich S.A."/>
            <person name="Livny J."/>
            <person name="Vlamakis H."/>
            <person name="Clish C."/>
            <person name="Bullock K."/>
            <person name="Deik A."/>
            <person name="Scott J."/>
            <person name="Pierce K.A."/>
            <person name="Xavier R.J."/>
            <person name="Alm E.J."/>
        </authorList>
    </citation>
    <scope>NUCLEOTIDE SEQUENCE [LARGE SCALE GENOMIC DNA]</scope>
    <source>
        <strain evidence="2 3">BIOML-A10</strain>
    </source>
</reference>
<accession>A0A7J4XI37</accession>
<name>A0A7J4XI37_9BACE</name>
<gene>
    <name evidence="2" type="ORF">F3F73_11910</name>
</gene>
<evidence type="ECO:0000313" key="3">
    <source>
        <dbReference type="Proteomes" id="UP000422221"/>
    </source>
</evidence>
<dbReference type="Proteomes" id="UP000422221">
    <property type="component" value="Unassembled WGS sequence"/>
</dbReference>
<dbReference type="RefSeq" id="WP_130058255.1">
    <property type="nucleotide sequence ID" value="NZ_RCXT01000003.1"/>
</dbReference>
<feature type="domain" description="DUF4377" evidence="1">
    <location>
        <begin position="29"/>
        <end position="71"/>
    </location>
</feature>
<dbReference type="EMBL" id="VWMK01000011">
    <property type="protein sequence ID" value="KAA3764559.1"/>
    <property type="molecule type" value="Genomic_DNA"/>
</dbReference>
<sequence length="251" mass="29578">MTLFIKQFAKQRDVEHFAVIPIPLSPLKDIQGFEYEPGYEYQIRISETSYLDYNMSEPAWTEYKILSVISKEKKKSENLPDNFIPVWYYEQYCLFIDSEYRFAIDADEIKVIEDDIKTNPMVTLGGLRCCIEPKWEKWFLLDDDKKTTAQGYLKKVSKDYTEFPESYKILPPDGNALGYMQWEFINDNDPAVNDMKYDIFICSSTKNRSSNSNSVPWLYKELTEYYKNKYPEAGVKTVVVCFPTEYLKAFC</sequence>
<organism evidence="2 3">
    <name type="scientific">Bacteroides salyersiae</name>
    <dbReference type="NCBI Taxonomy" id="291644"/>
    <lineage>
        <taxon>Bacteria</taxon>
        <taxon>Pseudomonadati</taxon>
        <taxon>Bacteroidota</taxon>
        <taxon>Bacteroidia</taxon>
        <taxon>Bacteroidales</taxon>
        <taxon>Bacteroidaceae</taxon>
        <taxon>Bacteroides</taxon>
    </lineage>
</organism>
<dbReference type="Pfam" id="PF14302">
    <property type="entry name" value="DUF4377"/>
    <property type="match status" value="1"/>
</dbReference>
<proteinExistence type="predicted"/>
<protein>
    <submittedName>
        <fullName evidence="2">DUF4377 domain-containing protein</fullName>
    </submittedName>
</protein>